<evidence type="ECO:0000256" key="9">
    <source>
        <dbReference type="HAMAP-Rule" id="MF_00183"/>
    </source>
</evidence>
<dbReference type="NCBIfam" id="TIGR00243">
    <property type="entry name" value="Dxr"/>
    <property type="match status" value="1"/>
</dbReference>
<dbReference type="SUPFAM" id="SSF69055">
    <property type="entry name" value="1-deoxy-D-xylulose-5-phosphate reductoisomerase, C-terminal domain"/>
    <property type="match status" value="1"/>
</dbReference>
<dbReference type="SUPFAM" id="SSF51735">
    <property type="entry name" value="NAD(P)-binding Rossmann-fold domains"/>
    <property type="match status" value="1"/>
</dbReference>
<keyword evidence="3 9" id="KW-0479">Metal-binding</keyword>
<sequence>MLLRLVRYLKHLAIFGSTGSIGRQTLSIVRSFPDAFKVVALAAYGNNKDIFFDQIREFSPSIISVYDQQLYYEILQEFPRAQVFLGEEGLIAAATAQELDTVVAASSGIAALSAIIEAIKAGKVLALANKEVLVSAGEIITGIIRQYQTKVLPIDSEHNALYQCLEGRDPSEVRKLILTASGGPLFRKSKKELAHVTLQDVLNHPIWNMGEKITVDSSTLINKGLEIIEAYWLFGLENTEIDAIIHPQSLIHGMVEFTDGTVLSVMNPPSMLFPIQHVLTAPKRYSSPCPGMDFSKSHALEFFPIDEEKFPSIRLARQVLSDRGSSGAFFNAANEVLVYRFLRGEIAWCDILNKLSKLMENYKAFACSSLEDILEIDKEARVFAQEI</sequence>
<feature type="binding site" evidence="9">
    <location>
        <position position="157"/>
    </location>
    <ligand>
        <name>Mn(2+)</name>
        <dbReference type="ChEBI" id="CHEBI:29035"/>
    </ligand>
</feature>
<evidence type="ECO:0000256" key="2">
    <source>
        <dbReference type="ARBA" id="ARBA00006825"/>
    </source>
</evidence>
<evidence type="ECO:0000256" key="8">
    <source>
        <dbReference type="ARBA" id="ARBA00048543"/>
    </source>
</evidence>
<feature type="binding site" evidence="9">
    <location>
        <position position="131"/>
    </location>
    <ligand>
        <name>NADPH</name>
        <dbReference type="ChEBI" id="CHEBI:57783"/>
    </ligand>
</feature>
<evidence type="ECO:0000259" key="11">
    <source>
        <dbReference type="Pfam" id="PF08436"/>
    </source>
</evidence>
<feature type="binding site" evidence="9">
    <location>
        <position position="130"/>
    </location>
    <ligand>
        <name>1-deoxy-D-xylulose 5-phosphate</name>
        <dbReference type="ChEBI" id="CHEBI:57792"/>
    </ligand>
</feature>
<dbReference type="InterPro" id="IPR013512">
    <property type="entry name" value="DXP_reductoisomerase_N"/>
</dbReference>
<feature type="binding site" evidence="9">
    <location>
        <position position="20"/>
    </location>
    <ligand>
        <name>NADPH</name>
        <dbReference type="ChEBI" id="CHEBI:57783"/>
    </ligand>
</feature>
<feature type="binding site" evidence="9">
    <location>
        <position position="155"/>
    </location>
    <ligand>
        <name>Mn(2+)</name>
        <dbReference type="ChEBI" id="CHEBI:29035"/>
    </ligand>
</feature>
<dbReference type="FunFam" id="3.40.50.720:FF:000045">
    <property type="entry name" value="1-deoxy-D-xylulose 5-phosphate reductoisomerase"/>
    <property type="match status" value="1"/>
</dbReference>
<comment type="similarity">
    <text evidence="2 9">Belongs to the DXR family.</text>
</comment>
<keyword evidence="13" id="KW-0413">Isomerase</keyword>
<dbReference type="Pfam" id="PF02670">
    <property type="entry name" value="DXP_reductoisom"/>
    <property type="match status" value="1"/>
</dbReference>
<evidence type="ECO:0000256" key="6">
    <source>
        <dbReference type="ARBA" id="ARBA00023211"/>
    </source>
</evidence>
<dbReference type="GO" id="GO:0030604">
    <property type="term" value="F:1-deoxy-D-xylulose-5-phosphate reductoisomerase activity"/>
    <property type="evidence" value="ECO:0007669"/>
    <property type="project" value="UniProtKB-UniRule"/>
</dbReference>
<dbReference type="GO" id="GO:0016853">
    <property type="term" value="F:isomerase activity"/>
    <property type="evidence" value="ECO:0007669"/>
    <property type="project" value="UniProtKB-KW"/>
</dbReference>
<proteinExistence type="inferred from homology"/>
<dbReference type="eggNOG" id="COG0743">
    <property type="taxonomic scope" value="Bacteria"/>
</dbReference>
<organism evidence="13 14">
    <name type="scientific">Chlamydia avium 10DC88</name>
    <dbReference type="NCBI Taxonomy" id="1229831"/>
    <lineage>
        <taxon>Bacteria</taxon>
        <taxon>Pseudomonadati</taxon>
        <taxon>Chlamydiota</taxon>
        <taxon>Chlamydiia</taxon>
        <taxon>Chlamydiales</taxon>
        <taxon>Chlamydiaceae</taxon>
        <taxon>Chlamydia/Chlamydophila group</taxon>
        <taxon>Chlamydia</taxon>
    </lineage>
</organism>
<feature type="binding site" evidence="9">
    <location>
        <position position="19"/>
    </location>
    <ligand>
        <name>NADPH</name>
        <dbReference type="ChEBI" id="CHEBI:57783"/>
    </ligand>
</feature>
<feature type="binding site" evidence="9">
    <location>
        <position position="47"/>
    </location>
    <ligand>
        <name>NADPH</name>
        <dbReference type="ChEBI" id="CHEBI:57783"/>
    </ligand>
</feature>
<feature type="binding site" evidence="9">
    <location>
        <position position="222"/>
    </location>
    <ligand>
        <name>1-deoxy-D-xylulose 5-phosphate</name>
        <dbReference type="ChEBI" id="CHEBI:57792"/>
    </ligand>
</feature>
<dbReference type="STRING" id="1229831.M832_02480"/>
<dbReference type="AlphaFoldDB" id="W8JFZ8"/>
<feature type="binding site" evidence="9">
    <location>
        <position position="129"/>
    </location>
    <ligand>
        <name>NADPH</name>
        <dbReference type="ChEBI" id="CHEBI:57783"/>
    </ligand>
</feature>
<dbReference type="InterPro" id="IPR036169">
    <property type="entry name" value="DXPR_C_sf"/>
</dbReference>
<dbReference type="GO" id="GO:0051484">
    <property type="term" value="P:isopentenyl diphosphate biosynthetic process, methylerythritol 4-phosphate pathway involved in terpenoid biosynthetic process"/>
    <property type="evidence" value="ECO:0007669"/>
    <property type="project" value="UniProtKB-ARBA"/>
</dbReference>
<keyword evidence="6 9" id="KW-0464">Manganese</keyword>
<dbReference type="PANTHER" id="PTHR30525:SF0">
    <property type="entry name" value="1-DEOXY-D-XYLULOSE 5-PHOSPHATE REDUCTOISOMERASE, CHLOROPLASTIC"/>
    <property type="match status" value="1"/>
</dbReference>
<comment type="catalytic activity">
    <reaction evidence="8">
        <text>2-C-methyl-D-erythritol 4-phosphate + NADP(+) = 1-deoxy-D-xylulose 5-phosphate + NADPH + H(+)</text>
        <dbReference type="Rhea" id="RHEA:13717"/>
        <dbReference type="ChEBI" id="CHEBI:15378"/>
        <dbReference type="ChEBI" id="CHEBI:57783"/>
        <dbReference type="ChEBI" id="CHEBI:57792"/>
        <dbReference type="ChEBI" id="CHEBI:58262"/>
        <dbReference type="ChEBI" id="CHEBI:58349"/>
        <dbReference type="EC" id="1.1.1.267"/>
    </reaction>
    <physiologicalReaction direction="right-to-left" evidence="8">
        <dbReference type="Rhea" id="RHEA:13719"/>
    </physiologicalReaction>
</comment>
<evidence type="ECO:0000256" key="1">
    <source>
        <dbReference type="ARBA" id="ARBA00005094"/>
    </source>
</evidence>
<dbReference type="InterPro" id="IPR036291">
    <property type="entry name" value="NAD(P)-bd_dom_sf"/>
</dbReference>
<evidence type="ECO:0000313" key="14">
    <source>
        <dbReference type="Proteomes" id="UP000019433"/>
    </source>
</evidence>
<dbReference type="PIRSF" id="PIRSF006205">
    <property type="entry name" value="Dxp_reductismrs"/>
    <property type="match status" value="1"/>
</dbReference>
<comment type="function">
    <text evidence="9">Catalyzes the NADPH-dependent rearrangement and reduction of 1-deoxy-D-xylulose-5-phosphate (DXP) to 2-C-methyl-D-erythritol 4-phosphate (MEP).</text>
</comment>
<feature type="domain" description="1-deoxy-D-xylulose 5-phosphate reductoisomerase N-terminal" evidence="10">
    <location>
        <begin position="12"/>
        <end position="137"/>
    </location>
</feature>
<gene>
    <name evidence="9 13" type="primary">dxr</name>
    <name evidence="13" type="ORF">M832_02480</name>
</gene>
<dbReference type="HOGENOM" id="CLU_035714_4_0_0"/>
<comment type="pathway">
    <text evidence="1 9">Isoprenoid biosynthesis; isopentenyl diphosphate biosynthesis via DXP pathway; isopentenyl diphosphate from 1-deoxy-D-xylulose 5-phosphate: step 1/6.</text>
</comment>
<name>W8JFZ8_9CHLA</name>
<dbReference type="InterPro" id="IPR013644">
    <property type="entry name" value="DXP_reductoisomerase_C"/>
</dbReference>
<dbReference type="Pfam" id="PF08436">
    <property type="entry name" value="DXP_redisom_C"/>
    <property type="match status" value="1"/>
</dbReference>
<comment type="cofactor">
    <cofactor evidence="9">
        <name>Mg(2+)</name>
        <dbReference type="ChEBI" id="CHEBI:18420"/>
    </cofactor>
    <cofactor evidence="9">
        <name>Mn(2+)</name>
        <dbReference type="ChEBI" id="CHEBI:29035"/>
    </cofactor>
</comment>
<protein>
    <recommendedName>
        <fullName evidence="9">1-deoxy-D-xylulose 5-phosphate reductoisomerase</fullName>
        <shortName evidence="9">DXP reductoisomerase</shortName>
        <ecNumber evidence="9">1.1.1.267</ecNumber>
    </recommendedName>
    <alternativeName>
        <fullName evidence="9">1-deoxyxylulose-5-phosphate reductoisomerase</fullName>
    </alternativeName>
    <alternativeName>
        <fullName evidence="9">2-C-methyl-D-erythritol 4-phosphate synthase</fullName>
    </alternativeName>
</protein>
<feature type="domain" description="1-deoxy-D-xylulose 5-phosphate reductoisomerase C-terminal" evidence="11">
    <location>
        <begin position="151"/>
        <end position="234"/>
    </location>
</feature>
<feature type="binding site" evidence="9">
    <location>
        <position position="217"/>
    </location>
    <ligand>
        <name>1-deoxy-D-xylulose 5-phosphate</name>
        <dbReference type="ChEBI" id="CHEBI:57792"/>
    </ligand>
</feature>
<dbReference type="Proteomes" id="UP000019433">
    <property type="component" value="Chromosome"/>
</dbReference>
<evidence type="ECO:0000256" key="7">
    <source>
        <dbReference type="ARBA" id="ARBA00023229"/>
    </source>
</evidence>
<dbReference type="UniPathway" id="UPA00056">
    <property type="reaction ID" value="UER00092"/>
</dbReference>
<dbReference type="EC" id="1.1.1.267" evidence="9"/>
<evidence type="ECO:0000313" key="13">
    <source>
        <dbReference type="EMBL" id="AHK63115.1"/>
    </source>
</evidence>
<dbReference type="SUPFAM" id="SSF55347">
    <property type="entry name" value="Glyceraldehyde-3-phosphate dehydrogenase-like, C-terminal domain"/>
    <property type="match status" value="1"/>
</dbReference>
<feature type="binding site" evidence="9">
    <location>
        <position position="181"/>
    </location>
    <ligand>
        <name>1-deoxy-D-xylulose 5-phosphate</name>
        <dbReference type="ChEBI" id="CHEBI:57792"/>
    </ligand>
</feature>
<dbReference type="KEGG" id="cav:M832_02480"/>
<keyword evidence="9" id="KW-0460">Magnesium</keyword>
<evidence type="ECO:0000259" key="10">
    <source>
        <dbReference type="Pfam" id="PF02670"/>
    </source>
</evidence>
<feature type="domain" description="DXP reductoisomerase C-terminal" evidence="12">
    <location>
        <begin position="266"/>
        <end position="381"/>
    </location>
</feature>
<keyword evidence="5 9" id="KW-0560">Oxidoreductase</keyword>
<feature type="binding site" evidence="9">
    <location>
        <position position="226"/>
    </location>
    <ligand>
        <name>Mn(2+)</name>
        <dbReference type="ChEBI" id="CHEBI:29035"/>
    </ligand>
</feature>
<feature type="binding site" evidence="9">
    <location>
        <position position="21"/>
    </location>
    <ligand>
        <name>NADPH</name>
        <dbReference type="ChEBI" id="CHEBI:57783"/>
    </ligand>
</feature>
<dbReference type="Pfam" id="PF13288">
    <property type="entry name" value="DXPR_C"/>
    <property type="match status" value="1"/>
</dbReference>
<accession>W8JFZ8</accession>
<feature type="binding site" evidence="9">
    <location>
        <position position="157"/>
    </location>
    <ligand>
        <name>1-deoxy-D-xylulose 5-phosphate</name>
        <dbReference type="ChEBI" id="CHEBI:57792"/>
    </ligand>
</feature>
<reference evidence="13 14" key="1">
    <citation type="journal article" date="2014" name="Syst. Appl. Microbiol.">
        <title>Evidence for the existence of two new members of the family Chlamydiaceae and proposal of Chlamydia avium sp. nov. and Chlamydia gallinacea sp. nov.</title>
        <authorList>
            <person name="Sachse K."/>
            <person name="Laroucau K."/>
            <person name="Riege K."/>
            <person name="Wehner S."/>
            <person name="Dilcher M."/>
            <person name="Creasy H.H."/>
            <person name="Weidmann M."/>
            <person name="Myers G."/>
            <person name="Vorimore F."/>
            <person name="Vicari N."/>
            <person name="Magnino S."/>
            <person name="Liebler-Tenorio E."/>
            <person name="Ruettger A."/>
            <person name="Bavoil P.M."/>
            <person name="Hufert F.T."/>
            <person name="Rossello-Mora R."/>
            <person name="Marz M."/>
        </authorList>
    </citation>
    <scope>NUCLEOTIDE SEQUENCE [LARGE SCALE GENOMIC DNA]</scope>
    <source>
        <strain evidence="13 14">10DC88</strain>
    </source>
</reference>
<dbReference type="GO" id="GO:0070402">
    <property type="term" value="F:NADPH binding"/>
    <property type="evidence" value="ECO:0007669"/>
    <property type="project" value="InterPro"/>
</dbReference>
<dbReference type="Gene3D" id="3.40.50.720">
    <property type="entry name" value="NAD(P)-binding Rossmann-like Domain"/>
    <property type="match status" value="1"/>
</dbReference>
<dbReference type="InterPro" id="IPR026877">
    <property type="entry name" value="DXPR_C"/>
</dbReference>
<dbReference type="HAMAP" id="MF_00183">
    <property type="entry name" value="DXP_reductoisom"/>
    <property type="match status" value="1"/>
</dbReference>
<evidence type="ECO:0000256" key="3">
    <source>
        <dbReference type="ARBA" id="ARBA00022723"/>
    </source>
</evidence>
<dbReference type="EMBL" id="CP006571">
    <property type="protein sequence ID" value="AHK63115.1"/>
    <property type="molecule type" value="Genomic_DNA"/>
</dbReference>
<keyword evidence="7 9" id="KW-0414">Isoprene biosynthesis</keyword>
<evidence type="ECO:0000256" key="5">
    <source>
        <dbReference type="ARBA" id="ARBA00023002"/>
    </source>
</evidence>
<evidence type="ECO:0000256" key="4">
    <source>
        <dbReference type="ARBA" id="ARBA00022857"/>
    </source>
</evidence>
<feature type="binding site" evidence="9">
    <location>
        <position position="204"/>
    </location>
    <ligand>
        <name>1-deoxy-D-xylulose 5-phosphate</name>
        <dbReference type="ChEBI" id="CHEBI:57792"/>
    </ligand>
</feature>
<feature type="binding site" evidence="9">
    <location>
        <position position="210"/>
    </location>
    <ligand>
        <name>NADPH</name>
        <dbReference type="ChEBI" id="CHEBI:57783"/>
    </ligand>
</feature>
<feature type="binding site" evidence="9">
    <location>
        <position position="223"/>
    </location>
    <ligand>
        <name>1-deoxy-D-xylulose 5-phosphate</name>
        <dbReference type="ChEBI" id="CHEBI:57792"/>
    </ligand>
</feature>
<dbReference type="PANTHER" id="PTHR30525">
    <property type="entry name" value="1-DEOXY-D-XYLULOSE 5-PHOSPHATE REDUCTOISOMERASE"/>
    <property type="match status" value="1"/>
</dbReference>
<comment type="caution">
    <text evidence="9">Lacks conserved residue(s) required for the propagation of feature annotation.</text>
</comment>
<dbReference type="GO" id="GO:0030145">
    <property type="term" value="F:manganese ion binding"/>
    <property type="evidence" value="ECO:0007669"/>
    <property type="project" value="TreeGrafter"/>
</dbReference>
<keyword evidence="4 9" id="KW-0521">NADP</keyword>
<feature type="binding site" evidence="9">
    <location>
        <position position="226"/>
    </location>
    <ligand>
        <name>1-deoxy-D-xylulose 5-phosphate</name>
        <dbReference type="ChEBI" id="CHEBI:57792"/>
    </ligand>
</feature>
<dbReference type="InterPro" id="IPR003821">
    <property type="entry name" value="DXP_reductoisomerase"/>
</dbReference>
<feature type="binding site" evidence="9">
    <location>
        <position position="156"/>
    </location>
    <ligand>
        <name>1-deoxy-D-xylulose 5-phosphate</name>
        <dbReference type="ChEBI" id="CHEBI:57792"/>
    </ligand>
</feature>
<dbReference type="PATRIC" id="fig|1229831.3.peg.251"/>
<evidence type="ECO:0000259" key="12">
    <source>
        <dbReference type="Pfam" id="PF13288"/>
    </source>
</evidence>
<dbReference type="Gene3D" id="1.10.1740.10">
    <property type="match status" value="1"/>
</dbReference>
<feature type="binding site" evidence="9">
    <location>
        <position position="18"/>
    </location>
    <ligand>
        <name>NADPH</name>
        <dbReference type="ChEBI" id="CHEBI:57783"/>
    </ligand>
</feature>